<comment type="caution">
    <text evidence="5">The sequence shown here is derived from an EMBL/GenBank/DDBJ whole genome shotgun (WGS) entry which is preliminary data.</text>
</comment>
<sequence length="380" mass="42426">MKKIFEKINFKQPKYMLPAILYIPLLAASYFIFDLFNTGKAEIPDKSLQTTEFLNPNLPDATIKGGDGIGSKYENMEKSWGKIQDYSAVDNIERDEPDDDKEKYESQYSQEEVALLGELEQQKALAEETADAQTREQEALKELERALAEARLKAQEQVAPIMDDSLEEQADTSVTVRGTIEEDSRAVSEPSDTEKPGEMVKKVKVTSDYFNTIAHNEHDPNLIKAIIDENVKAVEGSRVRLRLLDDVEINETVVKSGSYLYAIMSGFSSQRVKGTIGSVLVNDEIIKVNLALYDTDGLEGLYVPSSSFRETAKDVASGTFNSNMSMNTGNNGNSLTQWGMQAIQDAYQKTSNAISKNIKKNKVSLKYGTFVYLVNSQEKK</sequence>
<dbReference type="AlphaFoldDB" id="A0A8D9LDE1"/>
<dbReference type="InterPro" id="IPR022187">
    <property type="entry name" value="Conjug_transposon_TraM"/>
</dbReference>
<feature type="domain" description="Conjugative transposon TraM C-terminal" evidence="4">
    <location>
        <begin position="223"/>
        <end position="374"/>
    </location>
</feature>
<feature type="transmembrane region" description="Helical" evidence="3">
    <location>
        <begin position="15"/>
        <end position="33"/>
    </location>
</feature>
<reference evidence="5 6" key="1">
    <citation type="submission" date="2015-09" db="EMBL/GenBank/DDBJ databases">
        <authorList>
            <consortium name="Pathogen Informatics"/>
        </authorList>
    </citation>
    <scope>NUCLEOTIDE SEQUENCE [LARGE SCALE GENOMIC DNA]</scope>
    <source>
        <strain evidence="5 6">2789STDY5608822</strain>
    </source>
</reference>
<organism evidence="5 6">
    <name type="scientific">Parabacteroides distasonis</name>
    <dbReference type="NCBI Taxonomy" id="823"/>
    <lineage>
        <taxon>Bacteria</taxon>
        <taxon>Pseudomonadati</taxon>
        <taxon>Bacteroidota</taxon>
        <taxon>Bacteroidia</taxon>
        <taxon>Bacteroidales</taxon>
        <taxon>Tannerellaceae</taxon>
        <taxon>Parabacteroides</taxon>
    </lineage>
</organism>
<evidence type="ECO:0000256" key="1">
    <source>
        <dbReference type="SAM" id="Coils"/>
    </source>
</evidence>
<feature type="region of interest" description="Disordered" evidence="2">
    <location>
        <begin position="169"/>
        <end position="198"/>
    </location>
</feature>
<accession>A0A8D9LDE1</accession>
<evidence type="ECO:0000256" key="3">
    <source>
        <dbReference type="SAM" id="Phobius"/>
    </source>
</evidence>
<feature type="compositionally biased region" description="Basic and acidic residues" evidence="2">
    <location>
        <begin position="179"/>
        <end position="198"/>
    </location>
</feature>
<gene>
    <name evidence="5" type="ORF">ERS852380_03356</name>
</gene>
<dbReference type="RefSeq" id="WP_057317507.1">
    <property type="nucleotide sequence ID" value="NZ_CYYK01000012.1"/>
</dbReference>
<evidence type="ECO:0000313" key="5">
    <source>
        <dbReference type="EMBL" id="CUO87259.1"/>
    </source>
</evidence>
<keyword evidence="3" id="KW-1133">Transmembrane helix</keyword>
<dbReference type="Pfam" id="PF12508">
    <property type="entry name" value="Transposon_TraM"/>
    <property type="match status" value="1"/>
</dbReference>
<evidence type="ECO:0000259" key="4">
    <source>
        <dbReference type="Pfam" id="PF12508"/>
    </source>
</evidence>
<evidence type="ECO:0000256" key="2">
    <source>
        <dbReference type="SAM" id="MobiDB-lite"/>
    </source>
</evidence>
<keyword evidence="1" id="KW-0175">Coiled coil</keyword>
<dbReference type="NCBIfam" id="TIGR03779">
    <property type="entry name" value="Bac_Flav_CT_M"/>
    <property type="match status" value="1"/>
</dbReference>
<feature type="region of interest" description="Disordered" evidence="2">
    <location>
        <begin position="87"/>
        <end position="106"/>
    </location>
</feature>
<protein>
    <submittedName>
        <fullName evidence="5">Bacteroides conjugative transposon TraM protein</fullName>
    </submittedName>
</protein>
<evidence type="ECO:0000313" key="6">
    <source>
        <dbReference type="Proteomes" id="UP000095455"/>
    </source>
</evidence>
<proteinExistence type="predicted"/>
<dbReference type="Proteomes" id="UP000095455">
    <property type="component" value="Unassembled WGS sequence"/>
</dbReference>
<dbReference type="EMBL" id="CYYK01000012">
    <property type="protein sequence ID" value="CUO87259.1"/>
    <property type="molecule type" value="Genomic_DNA"/>
</dbReference>
<keyword evidence="3" id="KW-0472">Membrane</keyword>
<name>A0A8D9LDE1_PARDI</name>
<dbReference type="InterPro" id="IPR055407">
    <property type="entry name" value="TraM_C"/>
</dbReference>
<keyword evidence="3" id="KW-0812">Transmembrane</keyword>
<feature type="coiled-coil region" evidence="1">
    <location>
        <begin position="116"/>
        <end position="153"/>
    </location>
</feature>